<evidence type="ECO:0000313" key="2">
    <source>
        <dbReference type="Proteomes" id="UP000887565"/>
    </source>
</evidence>
<dbReference type="WBParaSite" id="nRc.2.0.1.t34532-RA">
    <property type="protein sequence ID" value="nRc.2.0.1.t34532-RA"/>
    <property type="gene ID" value="nRc.2.0.1.g34532"/>
</dbReference>
<reference evidence="3" key="1">
    <citation type="submission" date="2022-11" db="UniProtKB">
        <authorList>
            <consortium name="WormBaseParasite"/>
        </authorList>
    </citation>
    <scope>IDENTIFICATION</scope>
</reference>
<feature type="compositionally biased region" description="Basic residues" evidence="1">
    <location>
        <begin position="111"/>
        <end position="120"/>
    </location>
</feature>
<accession>A0A915K711</accession>
<dbReference type="AlphaFoldDB" id="A0A915K711"/>
<name>A0A915K711_ROMCU</name>
<organism evidence="2 3">
    <name type="scientific">Romanomermis culicivorax</name>
    <name type="common">Nematode worm</name>
    <dbReference type="NCBI Taxonomy" id="13658"/>
    <lineage>
        <taxon>Eukaryota</taxon>
        <taxon>Metazoa</taxon>
        <taxon>Ecdysozoa</taxon>
        <taxon>Nematoda</taxon>
        <taxon>Enoplea</taxon>
        <taxon>Dorylaimia</taxon>
        <taxon>Mermithida</taxon>
        <taxon>Mermithoidea</taxon>
        <taxon>Mermithidae</taxon>
        <taxon>Romanomermis</taxon>
    </lineage>
</organism>
<sequence>MDNWRTTRKITKPPGFYKQLCREQYSCYRRLQALAYCRQQQQQWGSLIHLDKVTPQEKVQSKDNAHVKYGRQVTDQEKKLLKNYPKTVLFYINVTITLNTLSELGRRRKIAGKANRGKKRKGEDVEEISDREGDQATSAASMNLKFIRSTTLLTNSTKSKSISIRTSQTPGTSSSTIQVQSMSATTKIPRPGLTKPTKRGPEKDVPMLEKPSRWEKRNCRARDLGTDCIAKSRPNYVQDHPNSLKECSANWCGQSHRHLKDLNVPKFP</sequence>
<evidence type="ECO:0000256" key="1">
    <source>
        <dbReference type="SAM" id="MobiDB-lite"/>
    </source>
</evidence>
<evidence type="ECO:0000313" key="3">
    <source>
        <dbReference type="WBParaSite" id="nRc.2.0.1.t34532-RA"/>
    </source>
</evidence>
<keyword evidence="2" id="KW-1185">Reference proteome</keyword>
<feature type="compositionally biased region" description="Polar residues" evidence="1">
    <location>
        <begin position="170"/>
        <end position="186"/>
    </location>
</feature>
<feature type="region of interest" description="Disordered" evidence="1">
    <location>
        <begin position="158"/>
        <end position="206"/>
    </location>
</feature>
<dbReference type="Proteomes" id="UP000887565">
    <property type="component" value="Unplaced"/>
</dbReference>
<proteinExistence type="predicted"/>
<protein>
    <submittedName>
        <fullName evidence="3">Uncharacterized protein</fullName>
    </submittedName>
</protein>
<feature type="region of interest" description="Disordered" evidence="1">
    <location>
        <begin position="111"/>
        <end position="136"/>
    </location>
</feature>
<feature type="compositionally biased region" description="Low complexity" evidence="1">
    <location>
        <begin position="158"/>
        <end position="169"/>
    </location>
</feature>